<organism evidence="1 2">
    <name type="scientific">Spongiibacter pelagi</name>
    <dbReference type="NCBI Taxonomy" id="2760804"/>
    <lineage>
        <taxon>Bacteria</taxon>
        <taxon>Pseudomonadati</taxon>
        <taxon>Pseudomonadota</taxon>
        <taxon>Gammaproteobacteria</taxon>
        <taxon>Cellvibrionales</taxon>
        <taxon>Spongiibacteraceae</taxon>
        <taxon>Spongiibacter</taxon>
    </lineage>
</organism>
<dbReference type="RefSeq" id="WP_190761906.1">
    <property type="nucleotide sequence ID" value="NZ_JACXLD010000001.1"/>
</dbReference>
<dbReference type="AlphaFoldDB" id="A0A927BY38"/>
<comment type="caution">
    <text evidence="1">The sequence shown here is derived from an EMBL/GenBank/DDBJ whole genome shotgun (WGS) entry which is preliminary data.</text>
</comment>
<dbReference type="Proteomes" id="UP000610558">
    <property type="component" value="Unassembled WGS sequence"/>
</dbReference>
<dbReference type="Pfam" id="PF10995">
    <property type="entry name" value="CBP_BcsE"/>
    <property type="match status" value="1"/>
</dbReference>
<keyword evidence="2" id="KW-1185">Reference proteome</keyword>
<dbReference type="InterPro" id="IPR017745">
    <property type="entry name" value="BcsE"/>
</dbReference>
<gene>
    <name evidence="1" type="ORF">IB286_01600</name>
</gene>
<protein>
    <recommendedName>
        <fullName evidence="3">Cellulose biosynthesis protein BcsE</fullName>
    </recommendedName>
</protein>
<evidence type="ECO:0000313" key="1">
    <source>
        <dbReference type="EMBL" id="MBD2857683.1"/>
    </source>
</evidence>
<dbReference type="EMBL" id="JACXLD010000001">
    <property type="protein sequence ID" value="MBD2857683.1"/>
    <property type="molecule type" value="Genomic_DNA"/>
</dbReference>
<dbReference type="GO" id="GO:0035438">
    <property type="term" value="F:cyclic-di-GMP binding"/>
    <property type="evidence" value="ECO:0007669"/>
    <property type="project" value="InterPro"/>
</dbReference>
<evidence type="ECO:0000313" key="2">
    <source>
        <dbReference type="Proteomes" id="UP000610558"/>
    </source>
</evidence>
<accession>A0A927BY38</accession>
<sequence length="530" mass="58713">MALSSICIASGESVKGTCYAFSCTQLADAAALSMYLFHDRTKKDICVYQYEQTEFSDQLGSRIGAVFEQFLQGGKNNFFWNRLGSGRKRRNLATLLSELRRLYPREGSRLFVCVSWSASEEFTALPPTKQRKVLAAFSEWAASQGIQLHLVFLGSAIYLGGAALAASKLSGLAKFSAISAASYELTVDFWLAAESIFAREWLLALSEDQTWQVEEVRAHKGEAVEQRKRVNKTRIFASRMVLGDAGASAANIFARVAESNAELVEIASKGVDIAAFGCDSNTDFLNLAEQIHSLRKVAEPGLRIMVREMRPYLRHTDEQFLLRAGADLVVPAALSFSTFLGQLSALSKLYSTRDTVSDFTLLRETWRPPLQSGYTDPEQFIDHVRNEFERATYTDVEHALVVLRPAEGIRVKDCLSLCGLFREGDQVTASSKGVYLFFYACRGGDVDIALRHSFSLPADQLFSHRDVIVIQDGLSSIFREIRSYADLEEFSSLASDHQGNLKGSLAGQSDNLLSMDAILAKPLILESSEK</sequence>
<reference evidence="1" key="1">
    <citation type="submission" date="2020-09" db="EMBL/GenBank/DDBJ databases">
        <authorList>
            <person name="Yoon J.-W."/>
        </authorList>
    </citation>
    <scope>NUCLEOTIDE SEQUENCE</scope>
    <source>
        <strain evidence="1">KMU-158</strain>
    </source>
</reference>
<proteinExistence type="predicted"/>
<evidence type="ECO:0008006" key="3">
    <source>
        <dbReference type="Google" id="ProtNLM"/>
    </source>
</evidence>
<name>A0A927BY38_9GAMM</name>